<dbReference type="GO" id="GO:0005871">
    <property type="term" value="C:kinesin complex"/>
    <property type="evidence" value="ECO:0007669"/>
    <property type="project" value="InterPro"/>
</dbReference>
<evidence type="ECO:0000256" key="1">
    <source>
        <dbReference type="ARBA" id="ARBA00004245"/>
    </source>
</evidence>
<keyword evidence="5" id="KW-0677">Repeat</keyword>
<comment type="subcellular location">
    <subcellularLocation>
        <location evidence="1">Cytoplasm</location>
        <location evidence="1">Cytoskeleton</location>
    </subcellularLocation>
</comment>
<keyword evidence="9" id="KW-0206">Cytoskeleton</keyword>
<proteinExistence type="inferred from homology"/>
<evidence type="ECO:0000256" key="7">
    <source>
        <dbReference type="ARBA" id="ARBA00023054"/>
    </source>
</evidence>
<evidence type="ECO:0000256" key="3">
    <source>
        <dbReference type="ARBA" id="ARBA00022490"/>
    </source>
</evidence>
<dbReference type="GO" id="GO:0005737">
    <property type="term" value="C:cytoplasm"/>
    <property type="evidence" value="ECO:0007669"/>
    <property type="project" value="TreeGrafter"/>
</dbReference>
<comment type="caution">
    <text evidence="11">The sequence shown here is derived from an EMBL/GenBank/DDBJ whole genome shotgun (WGS) entry which is preliminary data.</text>
</comment>
<keyword evidence="7" id="KW-0175">Coiled coil</keyword>
<keyword evidence="3" id="KW-0963">Cytoplasm</keyword>
<evidence type="ECO:0000256" key="5">
    <source>
        <dbReference type="ARBA" id="ARBA00022737"/>
    </source>
</evidence>
<evidence type="ECO:0000256" key="8">
    <source>
        <dbReference type="ARBA" id="ARBA00023175"/>
    </source>
</evidence>
<dbReference type="SUPFAM" id="SSF48452">
    <property type="entry name" value="TPR-like"/>
    <property type="match status" value="4"/>
</dbReference>
<gene>
    <name evidence="11" type="ORF">M9978_22070</name>
</gene>
<dbReference type="InterPro" id="IPR019734">
    <property type="entry name" value="TPR_rpt"/>
</dbReference>
<dbReference type="InterPro" id="IPR011990">
    <property type="entry name" value="TPR-like_helical_dom_sf"/>
</dbReference>
<evidence type="ECO:0000256" key="10">
    <source>
        <dbReference type="SAM" id="SignalP"/>
    </source>
</evidence>
<dbReference type="PANTHER" id="PTHR45783">
    <property type="entry name" value="KINESIN LIGHT CHAIN"/>
    <property type="match status" value="1"/>
</dbReference>
<dbReference type="GO" id="GO:0019894">
    <property type="term" value="F:kinesin binding"/>
    <property type="evidence" value="ECO:0007669"/>
    <property type="project" value="TreeGrafter"/>
</dbReference>
<dbReference type="Pfam" id="PF13424">
    <property type="entry name" value="TPR_12"/>
    <property type="match status" value="2"/>
</dbReference>
<feature type="signal peptide" evidence="10">
    <location>
        <begin position="1"/>
        <end position="16"/>
    </location>
</feature>
<evidence type="ECO:0000256" key="9">
    <source>
        <dbReference type="ARBA" id="ARBA00023212"/>
    </source>
</evidence>
<dbReference type="Proteomes" id="UP001139451">
    <property type="component" value="Unassembled WGS sequence"/>
</dbReference>
<accession>A0A9X2HMX8</accession>
<evidence type="ECO:0000256" key="4">
    <source>
        <dbReference type="ARBA" id="ARBA00022701"/>
    </source>
</evidence>
<keyword evidence="10" id="KW-0732">Signal</keyword>
<keyword evidence="8" id="KW-0505">Motor protein</keyword>
<dbReference type="SMART" id="SM00028">
    <property type="entry name" value="TPR"/>
    <property type="match status" value="7"/>
</dbReference>
<keyword evidence="6" id="KW-0802">TPR repeat</keyword>
<keyword evidence="12" id="KW-1185">Reference proteome</keyword>
<protein>
    <submittedName>
        <fullName evidence="11">Tetratricopeptide repeat protein</fullName>
    </submittedName>
</protein>
<dbReference type="GO" id="GO:0007018">
    <property type="term" value="P:microtubule-based movement"/>
    <property type="evidence" value="ECO:0007669"/>
    <property type="project" value="TreeGrafter"/>
</dbReference>
<evidence type="ECO:0000313" key="11">
    <source>
        <dbReference type="EMBL" id="MCP3733097.1"/>
    </source>
</evidence>
<dbReference type="InterPro" id="IPR002151">
    <property type="entry name" value="Kinesin_light"/>
</dbReference>
<dbReference type="PANTHER" id="PTHR45783:SF3">
    <property type="entry name" value="KINESIN LIGHT CHAIN"/>
    <property type="match status" value="1"/>
</dbReference>
<name>A0A9X2HMX8_9SPHN</name>
<dbReference type="AlphaFoldDB" id="A0A9X2HMX8"/>
<dbReference type="Gene3D" id="1.25.40.10">
    <property type="entry name" value="Tetratricopeptide repeat domain"/>
    <property type="match status" value="2"/>
</dbReference>
<sequence>MGCLFLLLVTPLIAQAAERWPVGDAVRAAKDISDDRGALAALRSDLAACQQSAPGADQCLDVLLELSATARRALEFSAAEGYARAAGMLAERTLPLGHRDIATTFDMLGMILTETGRHREGEAAYRRALAIIEAGSSSSDRDRVRILRNLAFNIDEQDRYAEAETLYLRAIELGSREPADPVDLAQSYYALAISLSRQSRYEAAELLQGKALTLFQGTMPAGDPTISASIANLGENLNQQGRYAEAEPILRRAIQMAETMLFPHDPIIAERYSMLARALAPQGKYKEAEDRLRFALTIVEAAFPADHPRVVGVTVDLANVLVRVKRWDEAASLYRQAIRTYEANRGSPTSLAASYAGMATLLESRGCLSEAAGLRRKAVAIFDQTVPPSHPWRINARWHLAETLRRQSAGSAELPRLYRAAADGVRARMAGFVGFSRAAQTEMRQFSVIFASQVKAAWSVGQGTGKALTAPTQCSLPPPPQP</sequence>
<evidence type="ECO:0000313" key="12">
    <source>
        <dbReference type="Proteomes" id="UP001139451"/>
    </source>
</evidence>
<organism evidence="11 12">
    <name type="scientific">Sphingomonas tagetis</name>
    <dbReference type="NCBI Taxonomy" id="2949092"/>
    <lineage>
        <taxon>Bacteria</taxon>
        <taxon>Pseudomonadati</taxon>
        <taxon>Pseudomonadota</taxon>
        <taxon>Alphaproteobacteria</taxon>
        <taxon>Sphingomonadales</taxon>
        <taxon>Sphingomonadaceae</taxon>
        <taxon>Sphingomonas</taxon>
    </lineage>
</organism>
<dbReference type="GO" id="GO:0005874">
    <property type="term" value="C:microtubule"/>
    <property type="evidence" value="ECO:0007669"/>
    <property type="project" value="UniProtKB-KW"/>
</dbReference>
<evidence type="ECO:0000256" key="6">
    <source>
        <dbReference type="ARBA" id="ARBA00022803"/>
    </source>
</evidence>
<keyword evidence="4" id="KW-0493">Microtubule</keyword>
<feature type="chain" id="PRO_5040942728" evidence="10">
    <location>
        <begin position="17"/>
        <end position="482"/>
    </location>
</feature>
<dbReference type="Pfam" id="PF13374">
    <property type="entry name" value="TPR_10"/>
    <property type="match status" value="2"/>
</dbReference>
<dbReference type="EMBL" id="JAMLDX010000031">
    <property type="protein sequence ID" value="MCP3733097.1"/>
    <property type="molecule type" value="Genomic_DNA"/>
</dbReference>
<evidence type="ECO:0000256" key="2">
    <source>
        <dbReference type="ARBA" id="ARBA00009622"/>
    </source>
</evidence>
<reference evidence="11" key="1">
    <citation type="submission" date="2022-05" db="EMBL/GenBank/DDBJ databases">
        <title>Sphingomonas sp. strain MG17 Genome sequencing and assembly.</title>
        <authorList>
            <person name="Kim I."/>
        </authorList>
    </citation>
    <scope>NUCLEOTIDE SEQUENCE</scope>
    <source>
        <strain evidence="11">MG17</strain>
    </source>
</reference>
<comment type="similarity">
    <text evidence="2">Belongs to the kinesin light chain family.</text>
</comment>